<evidence type="ECO:0008006" key="4">
    <source>
        <dbReference type="Google" id="ProtNLM"/>
    </source>
</evidence>
<reference evidence="2" key="1">
    <citation type="submission" date="2025-08" db="UniProtKB">
        <authorList>
            <consortium name="Ensembl"/>
        </authorList>
    </citation>
    <scope>IDENTIFICATION</scope>
</reference>
<reference evidence="2" key="2">
    <citation type="submission" date="2025-09" db="UniProtKB">
        <authorList>
            <consortium name="Ensembl"/>
        </authorList>
    </citation>
    <scope>IDENTIFICATION</scope>
</reference>
<dbReference type="Proteomes" id="UP000261520">
    <property type="component" value="Unplaced"/>
</dbReference>
<accession>A0A3B3ZYS0</accession>
<evidence type="ECO:0000313" key="2">
    <source>
        <dbReference type="Ensembl" id="ENSPMGP00000009898.1"/>
    </source>
</evidence>
<protein>
    <recommendedName>
        <fullName evidence="4">Cocaine- and amphetamine-regulated transcript protein</fullName>
    </recommendedName>
</protein>
<name>A0A3B3ZYS0_9GOBI</name>
<evidence type="ECO:0000256" key="1">
    <source>
        <dbReference type="SAM" id="Phobius"/>
    </source>
</evidence>
<organism evidence="2 3">
    <name type="scientific">Periophthalmus magnuspinnatus</name>
    <dbReference type="NCBI Taxonomy" id="409849"/>
    <lineage>
        <taxon>Eukaryota</taxon>
        <taxon>Metazoa</taxon>
        <taxon>Chordata</taxon>
        <taxon>Craniata</taxon>
        <taxon>Vertebrata</taxon>
        <taxon>Euteleostomi</taxon>
        <taxon>Actinopterygii</taxon>
        <taxon>Neopterygii</taxon>
        <taxon>Teleostei</taxon>
        <taxon>Neoteleostei</taxon>
        <taxon>Acanthomorphata</taxon>
        <taxon>Gobiaria</taxon>
        <taxon>Gobiiformes</taxon>
        <taxon>Gobioidei</taxon>
        <taxon>Gobiidae</taxon>
        <taxon>Oxudercinae</taxon>
        <taxon>Periophthalmus</taxon>
    </lineage>
</organism>
<proteinExistence type="predicted"/>
<keyword evidence="1" id="KW-1133">Transmembrane helix</keyword>
<evidence type="ECO:0000313" key="3">
    <source>
        <dbReference type="Proteomes" id="UP000261520"/>
    </source>
</evidence>
<dbReference type="Ensembl" id="ENSPMGT00000010553.1">
    <property type="protein sequence ID" value="ENSPMGP00000009898.1"/>
    <property type="gene ID" value="ENSPMGG00000008200.1"/>
</dbReference>
<feature type="transmembrane region" description="Helical" evidence="1">
    <location>
        <begin position="33"/>
        <end position="51"/>
    </location>
</feature>
<keyword evidence="1" id="KW-0472">Membrane</keyword>
<keyword evidence="1" id="KW-0812">Transmembrane</keyword>
<dbReference type="AlphaFoldDB" id="A0A3B3ZYS0"/>
<sequence length="116" mass="13583">MPNLPLVGDTPICYTYVKFLVCSFCSCFPDYNLISLPCIILIIIIIVVFPARVPSQYHRLPGLCHRLKRRRITVMCNLEKFCWPLQDQTRTRSRSGHVCRCPRGLRCSHYFIHSLR</sequence>
<keyword evidence="3" id="KW-1185">Reference proteome</keyword>